<evidence type="ECO:0000313" key="1">
    <source>
        <dbReference type="EMBL" id="ETR72169.1"/>
    </source>
</evidence>
<reference evidence="2" key="1">
    <citation type="submission" date="2012-11" db="EMBL/GenBank/DDBJ databases">
        <authorList>
            <person name="Lucero-Rivera Y.E."/>
            <person name="Tovar-Ramirez D."/>
        </authorList>
    </citation>
    <scope>NUCLEOTIDE SEQUENCE [LARGE SCALE GENOMIC DNA]</scope>
    <source>
        <strain evidence="2">Araruama</strain>
    </source>
</reference>
<dbReference type="Gene3D" id="3.40.50.1820">
    <property type="entry name" value="alpha/beta hydrolase"/>
    <property type="match status" value="1"/>
</dbReference>
<dbReference type="Proteomes" id="UP000189670">
    <property type="component" value="Unassembled WGS sequence"/>
</dbReference>
<dbReference type="SUPFAM" id="SSF53474">
    <property type="entry name" value="alpha/beta-Hydrolases"/>
    <property type="match status" value="1"/>
</dbReference>
<proteinExistence type="predicted"/>
<dbReference type="InterPro" id="IPR029058">
    <property type="entry name" value="AB_hydrolase_fold"/>
</dbReference>
<protein>
    <submittedName>
        <fullName evidence="1">Cell adhesion domain-containing protein</fullName>
    </submittedName>
</protein>
<organism evidence="1 2">
    <name type="scientific">Candidatus Magnetoglobus multicellularis str. Araruama</name>
    <dbReference type="NCBI Taxonomy" id="890399"/>
    <lineage>
        <taxon>Bacteria</taxon>
        <taxon>Pseudomonadati</taxon>
        <taxon>Thermodesulfobacteriota</taxon>
        <taxon>Desulfobacteria</taxon>
        <taxon>Desulfobacterales</taxon>
        <taxon>Desulfobacteraceae</taxon>
        <taxon>Candidatus Magnetoglobus</taxon>
    </lineage>
</organism>
<accession>A0A1V1PB81</accession>
<gene>
    <name evidence="1" type="ORF">OMM_01929</name>
</gene>
<sequence length="406" mass="46120">MHSFRYSFIVIFNKGNFRCIPQENKSNKKKEKQKMKKTLISSLVFLVSVMMLSSIAFAGGDGSPDGNPSPFEASVFTNLDYGVYWFGNNYKNQKAVKGTYNRYFSESAPTVIYVHGWQNKTTQRMSRECFNYKANGAPDMYFAQAWLDDGWNVGVFYWNQMADEGEVKDAEAKIWTTNGPRKMRWRRSDGSYQNNGPSESASYLFFQAYRDAMKNYRGDEIRIVGHSLGNQMAVCVTQHIKEAIQSGQISSQLLPDRVALLDPFYSRGGKDFLGGKWTGEVARGYVSGLIDDGVLFELYRTSSASSTGFVGDTNSQLTDMTAFTELKPWYFGWIEQANKHIAAVWHYFWSYSFSPPSIKNSHDDGASAITADGRIAELMRSSQKLVHDQGAWTKTPEDDRMKYVNR</sequence>
<name>A0A1V1PB81_9BACT</name>
<comment type="caution">
    <text evidence="1">The sequence shown here is derived from an EMBL/GenBank/DDBJ whole genome shotgun (WGS) entry which is preliminary data.</text>
</comment>
<dbReference type="EMBL" id="ATBP01000177">
    <property type="protein sequence ID" value="ETR72169.1"/>
    <property type="molecule type" value="Genomic_DNA"/>
</dbReference>
<evidence type="ECO:0000313" key="2">
    <source>
        <dbReference type="Proteomes" id="UP000189670"/>
    </source>
</evidence>
<dbReference type="AlphaFoldDB" id="A0A1V1PB81"/>